<reference evidence="2" key="1">
    <citation type="submission" date="2021-08" db="EMBL/GenBank/DDBJ databases">
        <authorList>
            <person name="Martino G."/>
            <person name="Holtappels D."/>
            <person name="Wagemans J."/>
            <person name="Lavigne R."/>
            <person name="Turina M."/>
            <person name="Ciuffo M."/>
        </authorList>
    </citation>
    <scope>NUCLEOTIDE SEQUENCE</scope>
</reference>
<evidence type="ECO:0000313" key="3">
    <source>
        <dbReference type="Proteomes" id="UP000828785"/>
    </source>
</evidence>
<keyword evidence="1" id="KW-0812">Transmembrane</keyword>
<feature type="transmembrane region" description="Helical" evidence="1">
    <location>
        <begin position="40"/>
        <end position="60"/>
    </location>
</feature>
<keyword evidence="1" id="KW-1133">Transmembrane helix</keyword>
<evidence type="ECO:0000313" key="2">
    <source>
        <dbReference type="EMBL" id="UAW53889.1"/>
    </source>
</evidence>
<evidence type="ECO:0000256" key="1">
    <source>
        <dbReference type="SAM" id="Phobius"/>
    </source>
</evidence>
<gene>
    <name evidence="2" type="ORF">psageK9_19c</name>
</gene>
<dbReference type="EMBL" id="MZ868718">
    <property type="protein sequence ID" value="UAW53889.1"/>
    <property type="molecule type" value="Genomic_DNA"/>
</dbReference>
<dbReference type="InterPro" id="IPR055644">
    <property type="entry name" value="DUF7220"/>
</dbReference>
<keyword evidence="1" id="KW-0472">Membrane</keyword>
<dbReference type="Pfam" id="PF23858">
    <property type="entry name" value="DUF7220"/>
    <property type="match status" value="1"/>
</dbReference>
<accession>A0AAE8XMX9</accession>
<sequence>MTQTKLESFIETCINTAIGYLVALLSQLLVFPMVGIDVPFSTNLVIGAWFTFISIIRGYVIRRWFNARLKGAARLMAGGGRSE</sequence>
<organism evidence="2 3">
    <name type="scientific">Pseudomonas phage psageK9</name>
    <dbReference type="NCBI Taxonomy" id="2875722"/>
    <lineage>
        <taxon>Viruses</taxon>
        <taxon>Duplodnaviria</taxon>
        <taxon>Heunggongvirae</taxon>
        <taxon>Uroviricota</taxon>
        <taxon>Caudoviricetes</taxon>
        <taxon>Readingvirus</taxon>
        <taxon>Readingvirus psageK9</taxon>
    </lineage>
</organism>
<name>A0AAE8XMX9_9CAUD</name>
<protein>
    <submittedName>
        <fullName evidence="2">Uncharacterized protein</fullName>
    </submittedName>
</protein>
<dbReference type="Proteomes" id="UP000828785">
    <property type="component" value="Segment"/>
</dbReference>
<feature type="transmembrane region" description="Helical" evidence="1">
    <location>
        <begin position="12"/>
        <end position="34"/>
    </location>
</feature>
<proteinExistence type="predicted"/>
<keyword evidence="3" id="KW-1185">Reference proteome</keyword>